<dbReference type="CDD" id="cd03257">
    <property type="entry name" value="ABC_NikE_OppD_transporters"/>
    <property type="match status" value="1"/>
</dbReference>
<comment type="similarity">
    <text evidence="2">Belongs to the ABC transporter superfamily.</text>
</comment>
<evidence type="ECO:0000313" key="13">
    <source>
        <dbReference type="Proteomes" id="UP000579605"/>
    </source>
</evidence>
<dbReference type="GO" id="GO:0005524">
    <property type="term" value="F:ATP binding"/>
    <property type="evidence" value="ECO:0007669"/>
    <property type="project" value="UniProtKB-KW"/>
</dbReference>
<evidence type="ECO:0000256" key="1">
    <source>
        <dbReference type="ARBA" id="ARBA00004202"/>
    </source>
</evidence>
<keyword evidence="3" id="KW-0813">Transport</keyword>
<dbReference type="Proteomes" id="UP000579605">
    <property type="component" value="Unassembled WGS sequence"/>
</dbReference>
<dbReference type="GO" id="GO:0005886">
    <property type="term" value="C:plasma membrane"/>
    <property type="evidence" value="ECO:0007669"/>
    <property type="project" value="UniProtKB-SubCell"/>
</dbReference>
<evidence type="ECO:0000256" key="5">
    <source>
        <dbReference type="ARBA" id="ARBA00022519"/>
    </source>
</evidence>
<dbReference type="GO" id="GO:0015833">
    <property type="term" value="P:peptide transport"/>
    <property type="evidence" value="ECO:0007669"/>
    <property type="project" value="InterPro"/>
</dbReference>
<comment type="subcellular location">
    <subcellularLocation>
        <location evidence="1">Cell membrane</location>
        <topology evidence="1">Peripheral membrane protein</topology>
    </subcellularLocation>
</comment>
<evidence type="ECO:0000259" key="11">
    <source>
        <dbReference type="PROSITE" id="PS50893"/>
    </source>
</evidence>
<dbReference type="RefSeq" id="WP_179788224.1">
    <property type="nucleotide sequence ID" value="NZ_BAAARR010000016.1"/>
</dbReference>
<dbReference type="PROSITE" id="PS50893">
    <property type="entry name" value="ABC_TRANSPORTER_2"/>
    <property type="match status" value="1"/>
</dbReference>
<dbReference type="InterPro" id="IPR017871">
    <property type="entry name" value="ABC_transporter-like_CS"/>
</dbReference>
<name>A0A852ZQ74_9ACTN</name>
<gene>
    <name evidence="12" type="ORF">F4554_003324</name>
</gene>
<keyword evidence="9" id="KW-0472">Membrane</keyword>
<evidence type="ECO:0000256" key="10">
    <source>
        <dbReference type="SAM" id="MobiDB-lite"/>
    </source>
</evidence>
<evidence type="ECO:0000256" key="2">
    <source>
        <dbReference type="ARBA" id="ARBA00005417"/>
    </source>
</evidence>
<evidence type="ECO:0000256" key="6">
    <source>
        <dbReference type="ARBA" id="ARBA00022741"/>
    </source>
</evidence>
<keyword evidence="8" id="KW-1278">Translocase</keyword>
<feature type="compositionally biased region" description="Polar residues" evidence="10">
    <location>
        <begin position="9"/>
        <end position="19"/>
    </location>
</feature>
<dbReference type="InterPro" id="IPR013563">
    <property type="entry name" value="Oligopep_ABC_C"/>
</dbReference>
<dbReference type="InterPro" id="IPR050388">
    <property type="entry name" value="ABC_Ni/Peptide_Import"/>
</dbReference>
<feature type="domain" description="ABC transporter" evidence="11">
    <location>
        <begin position="23"/>
        <end position="282"/>
    </location>
</feature>
<dbReference type="InterPro" id="IPR003593">
    <property type="entry name" value="AAA+_ATPase"/>
</dbReference>
<dbReference type="EMBL" id="JACBZH010000001">
    <property type="protein sequence ID" value="NYH90686.1"/>
    <property type="molecule type" value="Genomic_DNA"/>
</dbReference>
<dbReference type="Gene3D" id="3.40.50.300">
    <property type="entry name" value="P-loop containing nucleotide triphosphate hydrolases"/>
    <property type="match status" value="1"/>
</dbReference>
<evidence type="ECO:0000256" key="7">
    <source>
        <dbReference type="ARBA" id="ARBA00022840"/>
    </source>
</evidence>
<keyword evidence="4" id="KW-1003">Cell membrane</keyword>
<protein>
    <submittedName>
        <fullName evidence="12">Peptide/nickel transport system ATP-binding protein</fullName>
    </submittedName>
</protein>
<evidence type="ECO:0000256" key="4">
    <source>
        <dbReference type="ARBA" id="ARBA00022475"/>
    </source>
</evidence>
<reference evidence="12 13" key="1">
    <citation type="submission" date="2020-07" db="EMBL/GenBank/DDBJ databases">
        <title>Sequencing the genomes of 1000 actinobacteria strains.</title>
        <authorList>
            <person name="Klenk H.-P."/>
        </authorList>
    </citation>
    <scope>NUCLEOTIDE SEQUENCE [LARGE SCALE GENOMIC DNA]</scope>
    <source>
        <strain evidence="12 13">DSM 18448</strain>
    </source>
</reference>
<dbReference type="InterPro" id="IPR003439">
    <property type="entry name" value="ABC_transporter-like_ATP-bd"/>
</dbReference>
<dbReference type="SUPFAM" id="SSF52540">
    <property type="entry name" value="P-loop containing nucleoside triphosphate hydrolases"/>
    <property type="match status" value="1"/>
</dbReference>
<comment type="caution">
    <text evidence="12">The sequence shown here is derived from an EMBL/GenBank/DDBJ whole genome shotgun (WGS) entry which is preliminary data.</text>
</comment>
<dbReference type="FunFam" id="3.40.50.300:FF:000016">
    <property type="entry name" value="Oligopeptide ABC transporter ATP-binding component"/>
    <property type="match status" value="1"/>
</dbReference>
<dbReference type="AlphaFoldDB" id="A0A852ZQ74"/>
<dbReference type="SMART" id="SM00382">
    <property type="entry name" value="AAA"/>
    <property type="match status" value="1"/>
</dbReference>
<sequence length="299" mass="33336">MGEGVVEGSTPNTTQNTSGEPVLSVRDLVVEYKTGQGVHDPAHRAVDGVSFDLFPGESIALIGESGCGKTTLGLGLLRLLPKLGSIPSGSVTYRRRDGSKVDLLKLDNQQLRKFRWSEAAMVFQGAMNSFNPVLKVWDQMYDTVRAHDRSMSKRTAYERSAQVLRDVDLDPDRVLKSYPHELSGGMRQRVLIAMAMLLRPQMLILDEPTTALDILTQRAIVDLIHELHERLDFAMIFVSHDLAVAAELATRVATMYDGKIVEMADVRDIFYRPQHEYTKSLINAVPTVTEERKEVPTNG</sequence>
<keyword evidence="6" id="KW-0547">Nucleotide-binding</keyword>
<keyword evidence="5" id="KW-0997">Cell inner membrane</keyword>
<organism evidence="12 13">
    <name type="scientific">Actinopolymorpha rutila</name>
    <dbReference type="NCBI Taxonomy" id="446787"/>
    <lineage>
        <taxon>Bacteria</taxon>
        <taxon>Bacillati</taxon>
        <taxon>Actinomycetota</taxon>
        <taxon>Actinomycetes</taxon>
        <taxon>Propionibacteriales</taxon>
        <taxon>Actinopolymorphaceae</taxon>
        <taxon>Actinopolymorpha</taxon>
    </lineage>
</organism>
<keyword evidence="13" id="KW-1185">Reference proteome</keyword>
<evidence type="ECO:0000313" key="12">
    <source>
        <dbReference type="EMBL" id="NYH90686.1"/>
    </source>
</evidence>
<proteinExistence type="inferred from homology"/>
<accession>A0A852ZQ74</accession>
<dbReference type="PANTHER" id="PTHR43297:SF14">
    <property type="entry name" value="ATPASE AAA-TYPE CORE DOMAIN-CONTAINING PROTEIN"/>
    <property type="match status" value="1"/>
</dbReference>
<dbReference type="InterPro" id="IPR027417">
    <property type="entry name" value="P-loop_NTPase"/>
</dbReference>
<dbReference type="Pfam" id="PF00005">
    <property type="entry name" value="ABC_tran"/>
    <property type="match status" value="1"/>
</dbReference>
<evidence type="ECO:0000256" key="9">
    <source>
        <dbReference type="ARBA" id="ARBA00023136"/>
    </source>
</evidence>
<evidence type="ECO:0000256" key="3">
    <source>
        <dbReference type="ARBA" id="ARBA00022448"/>
    </source>
</evidence>
<dbReference type="PANTHER" id="PTHR43297">
    <property type="entry name" value="OLIGOPEPTIDE TRANSPORT ATP-BINDING PROTEIN APPD"/>
    <property type="match status" value="1"/>
</dbReference>
<dbReference type="GO" id="GO:0016887">
    <property type="term" value="F:ATP hydrolysis activity"/>
    <property type="evidence" value="ECO:0007669"/>
    <property type="project" value="InterPro"/>
</dbReference>
<feature type="region of interest" description="Disordered" evidence="10">
    <location>
        <begin position="1"/>
        <end position="20"/>
    </location>
</feature>
<evidence type="ECO:0000256" key="8">
    <source>
        <dbReference type="ARBA" id="ARBA00022967"/>
    </source>
</evidence>
<keyword evidence="7 12" id="KW-0067">ATP-binding</keyword>
<dbReference type="Pfam" id="PF08352">
    <property type="entry name" value="oligo_HPY"/>
    <property type="match status" value="1"/>
</dbReference>
<dbReference type="PROSITE" id="PS00211">
    <property type="entry name" value="ABC_TRANSPORTER_1"/>
    <property type="match status" value="1"/>
</dbReference>